<dbReference type="GO" id="GO:0019005">
    <property type="term" value="C:SCF ubiquitin ligase complex"/>
    <property type="evidence" value="ECO:0000318"/>
    <property type="project" value="GO_Central"/>
</dbReference>
<proteinExistence type="predicted"/>
<sequence>MPQVKSVESLFQLCLNNVTDHMDEWAKKSPKLNGVEDIEFIKKSTNPFYDLPSVIIEEIILLLKKKKLLETKFIELLITPQLWTLDFRSMCEENEVSGLLHLATIISPDLKNLWLFHEEYFLDNDKYESFIPKFSNLQVVDISYSKKGDSCLQLLGLYCKDLRVLHAKHSSVSDYGIQQLCVSGQCKSIHTLDVFSNFTCVTTKGLQLAIQNLPALTILRHPLLVDALADMAQAAMDEKLETPKLSLSTLAIHSSYKAGSLALAVSICPSITTIDVRIAEGLTDIELHALLPLKNISSIHFCASDHNTFDGGIVPLLKSFGKSLKSLELFFFTSTVKIPAVIEYCPNLKSLTLCCNTSYSMAWPEESQKSREGESIDGGRLELKKLEQLQFFLGKGCIDSEVVLALLSSSSLKSIFLRGCCILTDDVLLKAANYHSFRNLESLDIFDCKSVSSKGIDVLMEEGNSLKSLDIRDCGQILIKHISSWVRKAAKNNWELSVYPKVPLCCVEHSDSDDSDSEEGFELLHYFLAGFIHDMLDSDDDEDIEVEEDSDEDQNWNESAEESEGVEDDDDVMEF</sequence>
<dbReference type="AlphaFoldDB" id="E9G027"/>
<reference evidence="2 3" key="1">
    <citation type="journal article" date="2011" name="Science">
        <title>The ecoresponsive genome of Daphnia pulex.</title>
        <authorList>
            <person name="Colbourne J.K."/>
            <person name="Pfrender M.E."/>
            <person name="Gilbert D."/>
            <person name="Thomas W.K."/>
            <person name="Tucker A."/>
            <person name="Oakley T.H."/>
            <person name="Tokishita S."/>
            <person name="Aerts A."/>
            <person name="Arnold G.J."/>
            <person name="Basu M.K."/>
            <person name="Bauer D.J."/>
            <person name="Caceres C.E."/>
            <person name="Carmel L."/>
            <person name="Casola C."/>
            <person name="Choi J.H."/>
            <person name="Detter J.C."/>
            <person name="Dong Q."/>
            <person name="Dusheyko S."/>
            <person name="Eads B.D."/>
            <person name="Frohlich T."/>
            <person name="Geiler-Samerotte K.A."/>
            <person name="Gerlach D."/>
            <person name="Hatcher P."/>
            <person name="Jogdeo S."/>
            <person name="Krijgsveld J."/>
            <person name="Kriventseva E.V."/>
            <person name="Kultz D."/>
            <person name="Laforsch C."/>
            <person name="Lindquist E."/>
            <person name="Lopez J."/>
            <person name="Manak J.R."/>
            <person name="Muller J."/>
            <person name="Pangilinan J."/>
            <person name="Patwardhan R.P."/>
            <person name="Pitluck S."/>
            <person name="Pritham E.J."/>
            <person name="Rechtsteiner A."/>
            <person name="Rho M."/>
            <person name="Rogozin I.B."/>
            <person name="Sakarya O."/>
            <person name="Salamov A."/>
            <person name="Schaack S."/>
            <person name="Shapiro H."/>
            <person name="Shiga Y."/>
            <person name="Skalitzky C."/>
            <person name="Smith Z."/>
            <person name="Souvorov A."/>
            <person name="Sung W."/>
            <person name="Tang Z."/>
            <person name="Tsuchiya D."/>
            <person name="Tu H."/>
            <person name="Vos H."/>
            <person name="Wang M."/>
            <person name="Wolf Y.I."/>
            <person name="Yamagata H."/>
            <person name="Yamada T."/>
            <person name="Ye Y."/>
            <person name="Shaw J.R."/>
            <person name="Andrews J."/>
            <person name="Crease T.J."/>
            <person name="Tang H."/>
            <person name="Lucas S.M."/>
            <person name="Robertson H.M."/>
            <person name="Bork P."/>
            <person name="Koonin E.V."/>
            <person name="Zdobnov E.M."/>
            <person name="Grigoriev I.V."/>
            <person name="Lynch M."/>
            <person name="Boore J.L."/>
        </authorList>
    </citation>
    <scope>NUCLEOTIDE SEQUENCE [LARGE SCALE GENOMIC DNA]</scope>
</reference>
<dbReference type="KEGG" id="dpx:DAPPUDRAFT_307167"/>
<evidence type="ECO:0000313" key="2">
    <source>
        <dbReference type="EMBL" id="EFX87159.1"/>
    </source>
</evidence>
<accession>E9G027</accession>
<name>E9G027_DAPPU</name>
<evidence type="ECO:0000313" key="3">
    <source>
        <dbReference type="Proteomes" id="UP000000305"/>
    </source>
</evidence>
<dbReference type="Gene3D" id="3.80.10.10">
    <property type="entry name" value="Ribonuclease Inhibitor"/>
    <property type="match status" value="2"/>
</dbReference>
<dbReference type="EMBL" id="GL732528">
    <property type="protein sequence ID" value="EFX87159.1"/>
    <property type="molecule type" value="Genomic_DNA"/>
</dbReference>
<dbReference type="PhylomeDB" id="E9G027"/>
<dbReference type="PANTHER" id="PTHR13318">
    <property type="entry name" value="PARTNER OF PAIRED, ISOFORM B-RELATED"/>
    <property type="match status" value="1"/>
</dbReference>
<dbReference type="Proteomes" id="UP000000305">
    <property type="component" value="Unassembled WGS sequence"/>
</dbReference>
<dbReference type="OrthoDB" id="10313622at2759"/>
<dbReference type="eggNOG" id="ENOG502S2U8">
    <property type="taxonomic scope" value="Eukaryota"/>
</dbReference>
<keyword evidence="3" id="KW-1185">Reference proteome</keyword>
<dbReference type="STRING" id="6669.E9G027"/>
<dbReference type="InterPro" id="IPR032675">
    <property type="entry name" value="LRR_dom_sf"/>
</dbReference>
<dbReference type="InParanoid" id="E9G027"/>
<gene>
    <name evidence="2" type="ORF">DAPPUDRAFT_307167</name>
</gene>
<dbReference type="HOGENOM" id="CLU_033667_1_0_1"/>
<evidence type="ECO:0000256" key="1">
    <source>
        <dbReference type="SAM" id="MobiDB-lite"/>
    </source>
</evidence>
<dbReference type="SUPFAM" id="SSF52047">
    <property type="entry name" value="RNI-like"/>
    <property type="match status" value="2"/>
</dbReference>
<feature type="region of interest" description="Disordered" evidence="1">
    <location>
        <begin position="539"/>
        <end position="575"/>
    </location>
</feature>
<dbReference type="PANTHER" id="PTHR13318:SF247">
    <property type="entry name" value="GH16156P"/>
    <property type="match status" value="1"/>
</dbReference>
<protein>
    <submittedName>
        <fullName evidence="2">Uncharacterized protein</fullName>
    </submittedName>
</protein>
<organism evidence="2 3">
    <name type="scientific">Daphnia pulex</name>
    <name type="common">Water flea</name>
    <dbReference type="NCBI Taxonomy" id="6669"/>
    <lineage>
        <taxon>Eukaryota</taxon>
        <taxon>Metazoa</taxon>
        <taxon>Ecdysozoa</taxon>
        <taxon>Arthropoda</taxon>
        <taxon>Crustacea</taxon>
        <taxon>Branchiopoda</taxon>
        <taxon>Diplostraca</taxon>
        <taxon>Cladocera</taxon>
        <taxon>Anomopoda</taxon>
        <taxon>Daphniidae</taxon>
        <taxon>Daphnia</taxon>
    </lineage>
</organism>
<dbReference type="GO" id="GO:0031146">
    <property type="term" value="P:SCF-dependent proteasomal ubiquitin-dependent protein catabolic process"/>
    <property type="evidence" value="ECO:0000318"/>
    <property type="project" value="GO_Central"/>
</dbReference>